<feature type="transmembrane region" description="Helical" evidence="1">
    <location>
        <begin position="351"/>
        <end position="371"/>
    </location>
</feature>
<dbReference type="OrthoDB" id="3263941at2759"/>
<feature type="transmembrane region" description="Helical" evidence="1">
    <location>
        <begin position="267"/>
        <end position="285"/>
    </location>
</feature>
<sequence length="486" mass="55454">MLGHSIKPRIQSIRMRIVRNPLTTTFFLVSLIHCIAQGIIQSLLFSLDVNYNSFTSTIINEAHVPQQNHTDLFVTPNSISLQMCNFIPHSNYSCSIVFDSKSVNISGNDVDSNPEHDSTLRGEKLTHFIADGAHFLSDTTNALEFLRIESPSEPGDPIILSQQCVQTLVYPDQHFQNSRREDIALIVLQLWLFGVSVLAMYYDSVPHILAGLILHILFTTWSIYAFWRTKYQKDVFNLLIEEPATPCSTAVFSPYFENRVLYETYDLVLNITAFLLAAYLSWHLVRGFSKKSVQRLDAPENVKAIYKYFLAIQVCLQMAAFVLSTWMGLWLDQIQTSYILKISNHLAVYRAMYIFYTVLLLPWMLAGWWGIRLEKRKIVAVFTLTSFVLIVIACVIFYSQVFRWTFIAWPFFGGMTVLSLVLLVAIFALSIICRANFGKGLAQYLYADSALASSNFTVGSFKYDIENAQEDSHEDMKRSSFVELGL</sequence>
<dbReference type="AlphaFoldDB" id="A0A4V4HBL1"/>
<keyword evidence="3" id="KW-1185">Reference proteome</keyword>
<name>A0A4V4HBL1_DENBC</name>
<dbReference type="GO" id="GO:0005794">
    <property type="term" value="C:Golgi apparatus"/>
    <property type="evidence" value="ECO:0007669"/>
    <property type="project" value="TreeGrafter"/>
</dbReference>
<keyword evidence="1" id="KW-0812">Transmembrane</keyword>
<keyword evidence="1" id="KW-1133">Transmembrane helix</keyword>
<organism evidence="2 3">
    <name type="scientific">Dendrothele bispora (strain CBS 962.96)</name>
    <dbReference type="NCBI Taxonomy" id="1314807"/>
    <lineage>
        <taxon>Eukaryota</taxon>
        <taxon>Fungi</taxon>
        <taxon>Dikarya</taxon>
        <taxon>Basidiomycota</taxon>
        <taxon>Agaricomycotina</taxon>
        <taxon>Agaricomycetes</taxon>
        <taxon>Agaricomycetidae</taxon>
        <taxon>Agaricales</taxon>
        <taxon>Agaricales incertae sedis</taxon>
        <taxon>Dendrothele</taxon>
    </lineage>
</organism>
<evidence type="ECO:0000313" key="3">
    <source>
        <dbReference type="Proteomes" id="UP000297245"/>
    </source>
</evidence>
<dbReference type="PANTHER" id="PTHR34391">
    <property type="entry name" value="UPF0658 GOLGI APPARATUS MEMBRANE PROTEIN C1952.10C-RELATED"/>
    <property type="match status" value="1"/>
</dbReference>
<dbReference type="Proteomes" id="UP000297245">
    <property type="component" value="Unassembled WGS sequence"/>
</dbReference>
<feature type="transmembrane region" description="Helical" evidence="1">
    <location>
        <begin position="183"/>
        <end position="201"/>
    </location>
</feature>
<feature type="transmembrane region" description="Helical" evidence="1">
    <location>
        <begin position="378"/>
        <end position="401"/>
    </location>
</feature>
<gene>
    <name evidence="2" type="ORF">K435DRAFT_516624</name>
</gene>
<keyword evidence="1" id="KW-0472">Membrane</keyword>
<proteinExistence type="predicted"/>
<accession>A0A4V4HBL1</accession>
<evidence type="ECO:0000313" key="2">
    <source>
        <dbReference type="EMBL" id="THU79895.1"/>
    </source>
</evidence>
<protein>
    <submittedName>
        <fullName evidence="2">Uncharacterized protein</fullName>
    </submittedName>
</protein>
<reference evidence="2 3" key="1">
    <citation type="journal article" date="2019" name="Nat. Ecol. Evol.">
        <title>Megaphylogeny resolves global patterns of mushroom evolution.</title>
        <authorList>
            <person name="Varga T."/>
            <person name="Krizsan K."/>
            <person name="Foldi C."/>
            <person name="Dima B."/>
            <person name="Sanchez-Garcia M."/>
            <person name="Sanchez-Ramirez S."/>
            <person name="Szollosi G.J."/>
            <person name="Szarkandi J.G."/>
            <person name="Papp V."/>
            <person name="Albert L."/>
            <person name="Andreopoulos W."/>
            <person name="Angelini C."/>
            <person name="Antonin V."/>
            <person name="Barry K.W."/>
            <person name="Bougher N.L."/>
            <person name="Buchanan P."/>
            <person name="Buyck B."/>
            <person name="Bense V."/>
            <person name="Catcheside P."/>
            <person name="Chovatia M."/>
            <person name="Cooper J."/>
            <person name="Damon W."/>
            <person name="Desjardin D."/>
            <person name="Finy P."/>
            <person name="Geml J."/>
            <person name="Haridas S."/>
            <person name="Hughes K."/>
            <person name="Justo A."/>
            <person name="Karasinski D."/>
            <person name="Kautmanova I."/>
            <person name="Kiss B."/>
            <person name="Kocsube S."/>
            <person name="Kotiranta H."/>
            <person name="LaButti K.M."/>
            <person name="Lechner B.E."/>
            <person name="Liimatainen K."/>
            <person name="Lipzen A."/>
            <person name="Lukacs Z."/>
            <person name="Mihaltcheva S."/>
            <person name="Morgado L.N."/>
            <person name="Niskanen T."/>
            <person name="Noordeloos M.E."/>
            <person name="Ohm R.A."/>
            <person name="Ortiz-Santana B."/>
            <person name="Ovrebo C."/>
            <person name="Racz N."/>
            <person name="Riley R."/>
            <person name="Savchenko A."/>
            <person name="Shiryaev A."/>
            <person name="Soop K."/>
            <person name="Spirin V."/>
            <person name="Szebenyi C."/>
            <person name="Tomsovsky M."/>
            <person name="Tulloss R.E."/>
            <person name="Uehling J."/>
            <person name="Grigoriev I.V."/>
            <person name="Vagvolgyi C."/>
            <person name="Papp T."/>
            <person name="Martin F.M."/>
            <person name="Miettinen O."/>
            <person name="Hibbett D.S."/>
            <person name="Nagy L.G."/>
        </authorList>
    </citation>
    <scope>NUCLEOTIDE SEQUENCE [LARGE SCALE GENOMIC DNA]</scope>
    <source>
        <strain evidence="2 3">CBS 962.96</strain>
    </source>
</reference>
<dbReference type="PANTHER" id="PTHR34391:SF2">
    <property type="entry name" value="TRP C-TERMINAL DOMAIN-CONTAINING PROTEIN"/>
    <property type="match status" value="1"/>
</dbReference>
<feature type="transmembrane region" description="Helical" evidence="1">
    <location>
        <begin position="305"/>
        <end position="331"/>
    </location>
</feature>
<feature type="transmembrane region" description="Helical" evidence="1">
    <location>
        <begin position="208"/>
        <end position="227"/>
    </location>
</feature>
<dbReference type="InterPro" id="IPR040410">
    <property type="entry name" value="UPF0658_Golgi"/>
</dbReference>
<feature type="transmembrane region" description="Helical" evidence="1">
    <location>
        <begin position="407"/>
        <end position="432"/>
    </location>
</feature>
<dbReference type="EMBL" id="ML179963">
    <property type="protein sequence ID" value="THU79895.1"/>
    <property type="molecule type" value="Genomic_DNA"/>
</dbReference>
<evidence type="ECO:0000256" key="1">
    <source>
        <dbReference type="SAM" id="Phobius"/>
    </source>
</evidence>